<dbReference type="SUPFAM" id="SSF51306">
    <property type="entry name" value="LexA/Signal peptidase"/>
    <property type="match status" value="1"/>
</dbReference>
<dbReference type="EMBL" id="JAAVUN010000005">
    <property type="protein sequence ID" value="NKE09110.1"/>
    <property type="molecule type" value="Genomic_DNA"/>
</dbReference>
<gene>
    <name evidence="6" type="primary">lepB</name>
    <name evidence="6" type="ORF">GTW58_03955</name>
</gene>
<reference evidence="6 7" key="1">
    <citation type="submission" date="2020-02" db="EMBL/GenBank/DDBJ databases">
        <authorList>
            <person name="Sun Q."/>
        </authorList>
    </citation>
    <scope>NUCLEOTIDE SEQUENCE [LARGE SCALE GENOMIC DNA]</scope>
    <source>
        <strain evidence="6 7">YIM 13062</strain>
    </source>
</reference>
<evidence type="ECO:0000256" key="1">
    <source>
        <dbReference type="ARBA" id="ARBA00004401"/>
    </source>
</evidence>
<feature type="domain" description="Peptidase S26" evidence="5">
    <location>
        <begin position="76"/>
        <end position="268"/>
    </location>
</feature>
<keyword evidence="3 6" id="KW-0378">Hydrolase</keyword>
<comment type="subcellular location">
    <subcellularLocation>
        <location evidence="1">Cell membrane</location>
        <topology evidence="1">Single-pass type II membrane protein</topology>
    </subcellularLocation>
    <subcellularLocation>
        <location evidence="3">Membrane</location>
        <topology evidence="3">Single-pass type II membrane protein</topology>
    </subcellularLocation>
</comment>
<dbReference type="RefSeq" id="WP_119932604.1">
    <property type="nucleotide sequence ID" value="NZ_JAAVUN010000005.1"/>
</dbReference>
<organism evidence="6 7">
    <name type="scientific">Kocuria subflava</name>
    <dbReference type="NCBI Taxonomy" id="1736139"/>
    <lineage>
        <taxon>Bacteria</taxon>
        <taxon>Bacillati</taxon>
        <taxon>Actinomycetota</taxon>
        <taxon>Actinomycetes</taxon>
        <taxon>Micrococcales</taxon>
        <taxon>Micrococcaceae</taxon>
        <taxon>Kocuria</taxon>
    </lineage>
</organism>
<comment type="caution">
    <text evidence="6">The sequence shown here is derived from an EMBL/GenBank/DDBJ whole genome shotgun (WGS) entry which is preliminary data.</text>
</comment>
<protein>
    <recommendedName>
        <fullName evidence="3">Signal peptidase I</fullName>
        <ecNumber evidence="3">3.4.21.89</ecNumber>
    </recommendedName>
</protein>
<evidence type="ECO:0000256" key="4">
    <source>
        <dbReference type="SAM" id="MobiDB-lite"/>
    </source>
</evidence>
<dbReference type="Gene3D" id="2.10.109.10">
    <property type="entry name" value="Umud Fragment, subunit A"/>
    <property type="match status" value="1"/>
</dbReference>
<sequence>MTPWNTDSRTAAGSGESQGTGSSTSETWVAERWEDLGEAPATREDGVPMYRRRSGRRARDANPPTRPRGRVVTVLRELAVVVVWALLIAFVAKHVLVRGFLIPSDAMAPTLVSGDRVFVNVLDTTLRPAERGDVIVFKDTQGWLPPADEPETVFDWIRDGMAFLGVTVDDSDNHVVKRVIGVGGDRVRCCDSQGRLVINDVPVDETDAYLPAGDVASDTPFDVIVPDNHYFVLGDRRTASEDSRFYLPENRAFVSQNDVVGTAFVVTWPLGRTGAMTDWSEVFDRVPDPSASHRMNRWQ</sequence>
<dbReference type="GO" id="GO:0006465">
    <property type="term" value="P:signal peptide processing"/>
    <property type="evidence" value="ECO:0007669"/>
    <property type="project" value="InterPro"/>
</dbReference>
<dbReference type="PRINTS" id="PR00727">
    <property type="entry name" value="LEADERPTASE"/>
</dbReference>
<feature type="transmembrane region" description="Helical" evidence="3">
    <location>
        <begin position="78"/>
        <end position="101"/>
    </location>
</feature>
<feature type="compositionally biased region" description="Low complexity" evidence="4">
    <location>
        <begin position="10"/>
        <end position="27"/>
    </location>
</feature>
<keyword evidence="3" id="KW-0472">Membrane</keyword>
<accession>A0A846TQC2</accession>
<evidence type="ECO:0000256" key="2">
    <source>
        <dbReference type="ARBA" id="ARBA00009370"/>
    </source>
</evidence>
<dbReference type="GO" id="GO:0009003">
    <property type="term" value="F:signal peptidase activity"/>
    <property type="evidence" value="ECO:0007669"/>
    <property type="project" value="UniProtKB-EC"/>
</dbReference>
<evidence type="ECO:0000313" key="6">
    <source>
        <dbReference type="EMBL" id="NKE09110.1"/>
    </source>
</evidence>
<dbReference type="InterPro" id="IPR000223">
    <property type="entry name" value="Pept_S26A_signal_pept_1"/>
</dbReference>
<evidence type="ECO:0000259" key="5">
    <source>
        <dbReference type="Pfam" id="PF10502"/>
    </source>
</evidence>
<dbReference type="EC" id="3.4.21.89" evidence="3"/>
<feature type="region of interest" description="Disordered" evidence="4">
    <location>
        <begin position="1"/>
        <end position="67"/>
    </location>
</feature>
<feature type="compositionally biased region" description="Basic and acidic residues" evidence="4">
    <location>
        <begin position="29"/>
        <end position="46"/>
    </location>
</feature>
<evidence type="ECO:0000313" key="7">
    <source>
        <dbReference type="Proteomes" id="UP000521379"/>
    </source>
</evidence>
<comment type="similarity">
    <text evidence="2 3">Belongs to the peptidase S26 family.</text>
</comment>
<keyword evidence="3" id="KW-0812">Transmembrane</keyword>
<dbReference type="PANTHER" id="PTHR43390:SF1">
    <property type="entry name" value="CHLOROPLAST PROCESSING PEPTIDASE"/>
    <property type="match status" value="1"/>
</dbReference>
<dbReference type="GO" id="GO:0004252">
    <property type="term" value="F:serine-type endopeptidase activity"/>
    <property type="evidence" value="ECO:0007669"/>
    <property type="project" value="InterPro"/>
</dbReference>
<dbReference type="CDD" id="cd06530">
    <property type="entry name" value="S26_SPase_I"/>
    <property type="match status" value="1"/>
</dbReference>
<dbReference type="InterPro" id="IPR036286">
    <property type="entry name" value="LexA/Signal_pep-like_sf"/>
</dbReference>
<dbReference type="Proteomes" id="UP000521379">
    <property type="component" value="Unassembled WGS sequence"/>
</dbReference>
<keyword evidence="7" id="KW-1185">Reference proteome</keyword>
<evidence type="ECO:0000256" key="3">
    <source>
        <dbReference type="RuleBase" id="RU362042"/>
    </source>
</evidence>
<dbReference type="InterPro" id="IPR019533">
    <property type="entry name" value="Peptidase_S26"/>
</dbReference>
<proteinExistence type="inferred from homology"/>
<dbReference type="GO" id="GO:0005886">
    <property type="term" value="C:plasma membrane"/>
    <property type="evidence" value="ECO:0007669"/>
    <property type="project" value="UniProtKB-SubCell"/>
</dbReference>
<keyword evidence="3" id="KW-1133">Transmembrane helix</keyword>
<dbReference type="PANTHER" id="PTHR43390">
    <property type="entry name" value="SIGNAL PEPTIDASE I"/>
    <property type="match status" value="1"/>
</dbReference>
<comment type="catalytic activity">
    <reaction evidence="3">
        <text>Cleavage of hydrophobic, N-terminal signal or leader sequences from secreted and periplasmic proteins.</text>
        <dbReference type="EC" id="3.4.21.89"/>
    </reaction>
</comment>
<name>A0A846TQC2_9MICC</name>
<dbReference type="NCBIfam" id="TIGR02227">
    <property type="entry name" value="sigpep_I_bact"/>
    <property type="match status" value="1"/>
</dbReference>
<dbReference type="Pfam" id="PF10502">
    <property type="entry name" value="Peptidase_S26"/>
    <property type="match status" value="1"/>
</dbReference>
<keyword evidence="3" id="KW-0645">Protease</keyword>
<dbReference type="AlphaFoldDB" id="A0A846TQC2"/>